<keyword evidence="5" id="KW-1185">Reference proteome</keyword>
<feature type="domain" description="SUF system FeS cluster assembly SufBD N-terminal" evidence="3">
    <location>
        <begin position="14"/>
        <end position="158"/>
    </location>
</feature>
<name>A0A3N1P4S2_9GAMM</name>
<gene>
    <name evidence="4" type="ORF">EDC38_0415</name>
</gene>
<sequence>MSDFQQQALQLAGQQDSPDWLSELRTSGARQWLKTPWPNRKTEQWKYTPLAPLHKTEFAQWAESTAQWQDQIEWLELDATRLVFVNGVFDPEASDALPAEVVRFGDASAEQQAVIGQHLGKIVDSEHHLFAALSNAWASEDGVLVHVPKDTKLAKPLYVVQVSTPGSAPATANQRLLVVLGTGAQASIIEHFASTDAEQNGFVNSLTEIEVGENAFLHHYRINLEEENLLHVGGIHANLQRSSQLRGFTVAQGSKLKRIDYQINHCGEGAHLDLQGVYVPRNKQLIDYHTNVQHKVPHCTSNEVFRGIIGDSAHAVFNGRIHIHQDAQKTLAELSNKNLLTSPKAEVDTKPELEIYADDVKCAHGATVSQLNKTALYYMQARGISREEAQVMLNFGFINELLQDVAEPAVRNYLGPRLARLFSSNSDLLRHIQSEEA</sequence>
<dbReference type="Pfam" id="PF19295">
    <property type="entry name" value="SufBD_N"/>
    <property type="match status" value="1"/>
</dbReference>
<dbReference type="SUPFAM" id="SSF101960">
    <property type="entry name" value="Stabilizer of iron transporter SufD"/>
    <property type="match status" value="1"/>
</dbReference>
<dbReference type="Proteomes" id="UP000273643">
    <property type="component" value="Unassembled WGS sequence"/>
</dbReference>
<feature type="domain" description="SUF system FeS cluster assembly SufBD core" evidence="2">
    <location>
        <begin position="170"/>
        <end position="397"/>
    </location>
</feature>
<dbReference type="EMBL" id="RJUK01000001">
    <property type="protein sequence ID" value="ROQ19826.1"/>
    <property type="molecule type" value="Genomic_DNA"/>
</dbReference>
<dbReference type="InterPro" id="IPR037284">
    <property type="entry name" value="SUF_FeS_clus_asmbl_SufBD_sf"/>
</dbReference>
<dbReference type="RefSeq" id="WP_123637120.1">
    <property type="nucleotide sequence ID" value="NZ_RJUK01000001.1"/>
</dbReference>
<dbReference type="OrthoDB" id="9768262at2"/>
<dbReference type="InterPro" id="IPR045595">
    <property type="entry name" value="SufBD_N"/>
</dbReference>
<evidence type="ECO:0000259" key="2">
    <source>
        <dbReference type="Pfam" id="PF01458"/>
    </source>
</evidence>
<evidence type="ECO:0000256" key="1">
    <source>
        <dbReference type="ARBA" id="ARBA00043967"/>
    </source>
</evidence>
<dbReference type="PANTHER" id="PTHR43575:SF1">
    <property type="entry name" value="PROTEIN ABCI7, CHLOROPLASTIC"/>
    <property type="match status" value="1"/>
</dbReference>
<proteinExistence type="inferred from homology"/>
<evidence type="ECO:0000313" key="4">
    <source>
        <dbReference type="EMBL" id="ROQ19826.1"/>
    </source>
</evidence>
<dbReference type="PANTHER" id="PTHR43575">
    <property type="entry name" value="PROTEIN ABCI7, CHLOROPLASTIC"/>
    <property type="match status" value="1"/>
</dbReference>
<protein>
    <submittedName>
        <fullName evidence="4">Iron-regulated ABC transporter permease protein SufD</fullName>
    </submittedName>
</protein>
<organism evidence="4 5">
    <name type="scientific">Marinimicrobium koreense</name>
    <dbReference type="NCBI Taxonomy" id="306545"/>
    <lineage>
        <taxon>Bacteria</taxon>
        <taxon>Pseudomonadati</taxon>
        <taxon>Pseudomonadota</taxon>
        <taxon>Gammaproteobacteria</taxon>
        <taxon>Cellvibrionales</taxon>
        <taxon>Cellvibrionaceae</taxon>
        <taxon>Marinimicrobium</taxon>
    </lineage>
</organism>
<dbReference type="GO" id="GO:0016226">
    <property type="term" value="P:iron-sulfur cluster assembly"/>
    <property type="evidence" value="ECO:0007669"/>
    <property type="project" value="InterPro"/>
</dbReference>
<dbReference type="InterPro" id="IPR055346">
    <property type="entry name" value="Fe-S_cluster_assembly_SufBD"/>
</dbReference>
<reference evidence="4 5" key="1">
    <citation type="submission" date="2018-11" db="EMBL/GenBank/DDBJ databases">
        <title>Genomic Encyclopedia of Type Strains, Phase IV (KMG-IV): sequencing the most valuable type-strain genomes for metagenomic binning, comparative biology and taxonomic classification.</title>
        <authorList>
            <person name="Goeker M."/>
        </authorList>
    </citation>
    <scope>NUCLEOTIDE SEQUENCE [LARGE SCALE GENOMIC DNA]</scope>
    <source>
        <strain evidence="4 5">DSM 16974</strain>
    </source>
</reference>
<dbReference type="InterPro" id="IPR011542">
    <property type="entry name" value="SUF_FeS_clus_asmbl_SufD"/>
</dbReference>
<evidence type="ECO:0000313" key="5">
    <source>
        <dbReference type="Proteomes" id="UP000273643"/>
    </source>
</evidence>
<dbReference type="AlphaFoldDB" id="A0A3N1P4S2"/>
<evidence type="ECO:0000259" key="3">
    <source>
        <dbReference type="Pfam" id="PF19295"/>
    </source>
</evidence>
<dbReference type="Pfam" id="PF01458">
    <property type="entry name" value="SUFBD_core"/>
    <property type="match status" value="1"/>
</dbReference>
<dbReference type="NCBIfam" id="TIGR01981">
    <property type="entry name" value="sufD"/>
    <property type="match status" value="1"/>
</dbReference>
<comment type="similarity">
    <text evidence="1">Belongs to the iron-sulfur cluster assembly SufBD family.</text>
</comment>
<accession>A0A3N1P4S2</accession>
<comment type="caution">
    <text evidence="4">The sequence shown here is derived from an EMBL/GenBank/DDBJ whole genome shotgun (WGS) entry which is preliminary data.</text>
</comment>
<dbReference type="InterPro" id="IPR000825">
    <property type="entry name" value="SUF_FeS_clus_asmbl_SufBD_core"/>
</dbReference>